<dbReference type="InterPro" id="IPR020190">
    <property type="entry name" value="Procorazonin"/>
</dbReference>
<sequence length="97" mass="11449">MVTNMMMLLMFMTVCTVTAQTFQYSRGWTNGKRDGNRNEVLERILSPCQLIKLKYLLEGKPFNERFYAPCDYNENLQSPSTRYKTEPSQETLFDVFQ</sequence>
<keyword evidence="6" id="KW-0027">Amidation</keyword>
<dbReference type="KEGG" id="pmac:106708472"/>
<reference evidence="9 10" key="1">
    <citation type="journal article" date="2015" name="Nat. Commun.">
        <title>Outbred genome sequencing and CRISPR/Cas9 gene editing in butterflies.</title>
        <authorList>
            <person name="Li X."/>
            <person name="Fan D."/>
            <person name="Zhang W."/>
            <person name="Liu G."/>
            <person name="Zhang L."/>
            <person name="Zhao L."/>
            <person name="Fang X."/>
            <person name="Chen L."/>
            <person name="Dong Y."/>
            <person name="Chen Y."/>
            <person name="Ding Y."/>
            <person name="Zhao R."/>
            <person name="Feng M."/>
            <person name="Zhu Y."/>
            <person name="Feng Y."/>
            <person name="Jiang X."/>
            <person name="Zhu D."/>
            <person name="Xiang H."/>
            <person name="Feng X."/>
            <person name="Li S."/>
            <person name="Wang J."/>
            <person name="Zhang G."/>
            <person name="Kronforst M.R."/>
            <person name="Wang W."/>
        </authorList>
    </citation>
    <scope>NUCLEOTIDE SEQUENCE [LARGE SCALE GENOMIC DNA]</scope>
    <source>
        <strain evidence="9">Ya'a_city_454_Pm</strain>
        <tissue evidence="9">Whole body</tissue>
    </source>
</reference>
<dbReference type="InParanoid" id="A0A0N0PDI9"/>
<dbReference type="EMBL" id="KQ460165">
    <property type="protein sequence ID" value="KPJ17227.1"/>
    <property type="molecule type" value="Genomic_DNA"/>
</dbReference>
<evidence type="ECO:0000256" key="6">
    <source>
        <dbReference type="ARBA" id="ARBA00022815"/>
    </source>
</evidence>
<evidence type="ECO:0000313" key="10">
    <source>
        <dbReference type="Proteomes" id="UP000053240"/>
    </source>
</evidence>
<proteinExistence type="inferred from homology"/>
<dbReference type="GO" id="GO:0005576">
    <property type="term" value="C:extracellular region"/>
    <property type="evidence" value="ECO:0007669"/>
    <property type="project" value="UniProtKB-SubCell"/>
</dbReference>
<dbReference type="GO" id="GO:0045823">
    <property type="term" value="P:positive regulation of heart contraction"/>
    <property type="evidence" value="ECO:0007669"/>
    <property type="project" value="InterPro"/>
</dbReference>
<keyword evidence="10" id="KW-1185">Reference proteome</keyword>
<evidence type="ECO:0000256" key="4">
    <source>
        <dbReference type="ARBA" id="ARBA00022525"/>
    </source>
</evidence>
<evidence type="ECO:0000256" key="7">
    <source>
        <dbReference type="ARBA" id="ARBA00023320"/>
    </source>
</evidence>
<organism evidence="9 10">
    <name type="scientific">Papilio machaon</name>
    <name type="common">Old World swallowtail butterfly</name>
    <dbReference type="NCBI Taxonomy" id="76193"/>
    <lineage>
        <taxon>Eukaryota</taxon>
        <taxon>Metazoa</taxon>
        <taxon>Ecdysozoa</taxon>
        <taxon>Arthropoda</taxon>
        <taxon>Hexapoda</taxon>
        <taxon>Insecta</taxon>
        <taxon>Pterygota</taxon>
        <taxon>Neoptera</taxon>
        <taxon>Endopterygota</taxon>
        <taxon>Lepidoptera</taxon>
        <taxon>Glossata</taxon>
        <taxon>Ditrysia</taxon>
        <taxon>Papilionoidea</taxon>
        <taxon>Papilionidae</taxon>
        <taxon>Papilioninae</taxon>
        <taxon>Papilio</taxon>
    </lineage>
</organism>
<dbReference type="OrthoDB" id="6436322at2759"/>
<keyword evidence="4" id="KW-0964">Secreted</keyword>
<keyword evidence="7" id="KW-0527">Neuropeptide</keyword>
<dbReference type="Proteomes" id="UP000053240">
    <property type="component" value="Unassembled WGS sequence"/>
</dbReference>
<dbReference type="Pfam" id="PF17308">
    <property type="entry name" value="Corazonin"/>
    <property type="match status" value="1"/>
</dbReference>
<protein>
    <recommendedName>
        <fullName evidence="3">Pro-corazonin</fullName>
    </recommendedName>
</protein>
<evidence type="ECO:0000256" key="5">
    <source>
        <dbReference type="ARBA" id="ARBA00022729"/>
    </source>
</evidence>
<feature type="chain" id="PRO_5005857233" description="Pro-corazonin" evidence="8">
    <location>
        <begin position="20"/>
        <end position="97"/>
    </location>
</feature>
<comment type="subcellular location">
    <subcellularLocation>
        <location evidence="1">Secreted</location>
    </subcellularLocation>
</comment>
<name>A0A0N0PDI9_PAPMA</name>
<comment type="similarity">
    <text evidence="2">Belongs to the corazonin family.</text>
</comment>
<evidence type="ECO:0000313" key="9">
    <source>
        <dbReference type="EMBL" id="KPJ17227.1"/>
    </source>
</evidence>
<evidence type="ECO:0000256" key="3">
    <source>
        <dbReference type="ARBA" id="ARBA00014144"/>
    </source>
</evidence>
<feature type="signal peptide" evidence="8">
    <location>
        <begin position="1"/>
        <end position="19"/>
    </location>
</feature>
<dbReference type="AlphaFoldDB" id="A0A0N0PDI9"/>
<gene>
    <name evidence="9" type="ORF">RR48_01196</name>
</gene>
<keyword evidence="5 8" id="KW-0732">Signal</keyword>
<evidence type="ECO:0000256" key="1">
    <source>
        <dbReference type="ARBA" id="ARBA00004613"/>
    </source>
</evidence>
<dbReference type="GO" id="GO:0007218">
    <property type="term" value="P:neuropeptide signaling pathway"/>
    <property type="evidence" value="ECO:0007669"/>
    <property type="project" value="UniProtKB-KW"/>
</dbReference>
<evidence type="ECO:0000256" key="2">
    <source>
        <dbReference type="ARBA" id="ARBA00009635"/>
    </source>
</evidence>
<accession>A0A0N0PDI9</accession>
<evidence type="ECO:0000256" key="8">
    <source>
        <dbReference type="SAM" id="SignalP"/>
    </source>
</evidence>
<dbReference type="GO" id="GO:0071858">
    <property type="term" value="F:corazonin receptor binding"/>
    <property type="evidence" value="ECO:0007669"/>
    <property type="project" value="InterPro"/>
</dbReference>